<keyword evidence="3" id="KW-1185">Reference proteome</keyword>
<dbReference type="OrthoDB" id="95460at2"/>
<dbReference type="EMBL" id="CP011125">
    <property type="protein sequence ID" value="AKF07542.1"/>
    <property type="molecule type" value="Genomic_DNA"/>
</dbReference>
<protein>
    <submittedName>
        <fullName evidence="2">PTS IIA-like nitrogen-regulatory protein PtsN</fullName>
    </submittedName>
</protein>
<evidence type="ECO:0000313" key="3">
    <source>
        <dbReference type="Proteomes" id="UP000034883"/>
    </source>
</evidence>
<dbReference type="STRING" id="927083.DB32_004691"/>
<dbReference type="CDD" id="cd00211">
    <property type="entry name" value="PTS_IIA_fru"/>
    <property type="match status" value="1"/>
</dbReference>
<dbReference type="PANTHER" id="PTHR47738">
    <property type="entry name" value="PTS SYSTEM FRUCTOSE-LIKE EIIA COMPONENT-RELATED"/>
    <property type="match status" value="1"/>
</dbReference>
<dbReference type="PANTHER" id="PTHR47738:SF2">
    <property type="entry name" value="PTS SYSTEM FRUCTOSE-LIKE EIIA COMPONENT"/>
    <property type="match status" value="1"/>
</dbReference>
<dbReference type="InterPro" id="IPR051541">
    <property type="entry name" value="PTS_SugarTrans_NitroReg"/>
</dbReference>
<dbReference type="SUPFAM" id="SSF55804">
    <property type="entry name" value="Phoshotransferase/anion transport protein"/>
    <property type="match status" value="1"/>
</dbReference>
<proteinExistence type="predicted"/>
<dbReference type="Proteomes" id="UP000034883">
    <property type="component" value="Chromosome"/>
</dbReference>
<evidence type="ECO:0000259" key="1">
    <source>
        <dbReference type="PROSITE" id="PS51094"/>
    </source>
</evidence>
<dbReference type="PROSITE" id="PS51094">
    <property type="entry name" value="PTS_EIIA_TYPE_2"/>
    <property type="match status" value="1"/>
</dbReference>
<organism evidence="2 3">
    <name type="scientific">Sandaracinus amylolyticus</name>
    <dbReference type="NCBI Taxonomy" id="927083"/>
    <lineage>
        <taxon>Bacteria</taxon>
        <taxon>Pseudomonadati</taxon>
        <taxon>Myxococcota</taxon>
        <taxon>Polyangia</taxon>
        <taxon>Polyangiales</taxon>
        <taxon>Sandaracinaceae</taxon>
        <taxon>Sandaracinus</taxon>
    </lineage>
</organism>
<gene>
    <name evidence="2" type="ORF">DB32_004691</name>
</gene>
<dbReference type="PROSITE" id="PS00372">
    <property type="entry name" value="PTS_EIIA_TYPE_2_HIS"/>
    <property type="match status" value="1"/>
</dbReference>
<feature type="domain" description="PTS EIIA type-2" evidence="1">
    <location>
        <begin position="5"/>
        <end position="155"/>
    </location>
</feature>
<dbReference type="Pfam" id="PF00359">
    <property type="entry name" value="PTS_EIIA_2"/>
    <property type="match status" value="1"/>
</dbReference>
<dbReference type="InterPro" id="IPR002178">
    <property type="entry name" value="PTS_EIIA_type-2_dom"/>
</dbReference>
<name>A0A0F6W4Y5_9BACT</name>
<sequence length="158" mass="16546">MRLAELLTVDRIDTDLDARDKGDAIRAMAKLLASGLYPSAGGSAPSVEEVERVLREREAVASTGVGDGVAIPHGRLPGLTRFVGALGIQKDGVAFDAIDGRPASILFALIGPDRAAGEHLKCLARISRALRDDSVRAKLLGAEAPQRALDIVLEVDGA</sequence>
<dbReference type="KEGG" id="samy:DB32_004691"/>
<dbReference type="AlphaFoldDB" id="A0A0F6W4Y5"/>
<dbReference type="RefSeq" id="WP_053234789.1">
    <property type="nucleotide sequence ID" value="NZ_CP011125.1"/>
</dbReference>
<dbReference type="Gene3D" id="3.40.930.10">
    <property type="entry name" value="Mannitol-specific EII, Chain A"/>
    <property type="match status" value="1"/>
</dbReference>
<reference evidence="2 3" key="1">
    <citation type="submission" date="2015-03" db="EMBL/GenBank/DDBJ databases">
        <title>Genome assembly of Sandaracinus amylolyticus DSM 53668.</title>
        <authorList>
            <person name="Sharma G."/>
            <person name="Subramanian S."/>
        </authorList>
    </citation>
    <scope>NUCLEOTIDE SEQUENCE [LARGE SCALE GENOMIC DNA]</scope>
    <source>
        <strain evidence="2 3">DSM 53668</strain>
    </source>
</reference>
<accession>A0A0F6W4Y5</accession>
<dbReference type="InterPro" id="IPR016152">
    <property type="entry name" value="PTrfase/Anion_transptr"/>
</dbReference>
<evidence type="ECO:0000313" key="2">
    <source>
        <dbReference type="EMBL" id="AKF07542.1"/>
    </source>
</evidence>